<dbReference type="EMBL" id="CAMXCT030005556">
    <property type="protein sequence ID" value="CAL4799966.1"/>
    <property type="molecule type" value="Genomic_DNA"/>
</dbReference>
<dbReference type="AlphaFoldDB" id="A0A9P1DLR6"/>
<evidence type="ECO:0000256" key="2">
    <source>
        <dbReference type="SAM" id="MobiDB-lite"/>
    </source>
</evidence>
<feature type="compositionally biased region" description="Low complexity" evidence="2">
    <location>
        <begin position="1"/>
        <end position="10"/>
    </location>
</feature>
<evidence type="ECO:0000313" key="4">
    <source>
        <dbReference type="EMBL" id="CAL1166029.1"/>
    </source>
</evidence>
<reference evidence="4" key="2">
    <citation type="submission" date="2024-04" db="EMBL/GenBank/DDBJ databases">
        <authorList>
            <person name="Chen Y."/>
            <person name="Shah S."/>
            <person name="Dougan E. K."/>
            <person name="Thang M."/>
            <person name="Chan C."/>
        </authorList>
    </citation>
    <scope>NUCLEOTIDE SEQUENCE [LARGE SCALE GENOMIC DNA]</scope>
</reference>
<evidence type="ECO:0000256" key="1">
    <source>
        <dbReference type="SAM" id="Coils"/>
    </source>
</evidence>
<protein>
    <submittedName>
        <fullName evidence="3">Uncharacterized protein</fullName>
    </submittedName>
</protein>
<evidence type="ECO:0000313" key="5">
    <source>
        <dbReference type="Proteomes" id="UP001152797"/>
    </source>
</evidence>
<gene>
    <name evidence="3" type="ORF">C1SCF055_LOCUS37696</name>
</gene>
<sequence length="192" mass="19816">MPGSGHSRAAARGDRGGRMSPVAAVIPDEPVEAAFPSQPAQAAAVIPEEPVEAAFPSQPAQAAAVIPDEPVEAAFPSQPAQAAAVIPDEPVEAAFPSQANGSSHLEAEAHAGFDSAQVFAAEVEEVRGEYEARLMGAAQQIGHLQGRIEELETEVANANAFVQQLTAKMASSSQQLTQQLQPGNPEFSGTIS</sequence>
<dbReference type="OrthoDB" id="272303at2759"/>
<proteinExistence type="predicted"/>
<name>A0A9P1DLR6_9DINO</name>
<evidence type="ECO:0000313" key="3">
    <source>
        <dbReference type="EMBL" id="CAI4012654.1"/>
    </source>
</evidence>
<dbReference type="EMBL" id="CAMXCT020005556">
    <property type="protein sequence ID" value="CAL1166029.1"/>
    <property type="molecule type" value="Genomic_DNA"/>
</dbReference>
<dbReference type="EMBL" id="CAMXCT010005556">
    <property type="protein sequence ID" value="CAI4012654.1"/>
    <property type="molecule type" value="Genomic_DNA"/>
</dbReference>
<organism evidence="3">
    <name type="scientific">Cladocopium goreaui</name>
    <dbReference type="NCBI Taxonomy" id="2562237"/>
    <lineage>
        <taxon>Eukaryota</taxon>
        <taxon>Sar</taxon>
        <taxon>Alveolata</taxon>
        <taxon>Dinophyceae</taxon>
        <taxon>Suessiales</taxon>
        <taxon>Symbiodiniaceae</taxon>
        <taxon>Cladocopium</taxon>
    </lineage>
</organism>
<reference evidence="3" key="1">
    <citation type="submission" date="2022-10" db="EMBL/GenBank/DDBJ databases">
        <authorList>
            <person name="Chen Y."/>
            <person name="Dougan E. K."/>
            <person name="Chan C."/>
            <person name="Rhodes N."/>
            <person name="Thang M."/>
        </authorList>
    </citation>
    <scope>NUCLEOTIDE SEQUENCE</scope>
</reference>
<feature type="compositionally biased region" description="Low complexity" evidence="2">
    <location>
        <begin position="172"/>
        <end position="181"/>
    </location>
</feature>
<accession>A0A9P1DLR6</accession>
<comment type="caution">
    <text evidence="3">The sequence shown here is derived from an EMBL/GenBank/DDBJ whole genome shotgun (WGS) entry which is preliminary data.</text>
</comment>
<feature type="region of interest" description="Disordered" evidence="2">
    <location>
        <begin position="1"/>
        <end position="21"/>
    </location>
</feature>
<feature type="coiled-coil region" evidence="1">
    <location>
        <begin position="134"/>
        <end position="168"/>
    </location>
</feature>
<feature type="region of interest" description="Disordered" evidence="2">
    <location>
        <begin position="172"/>
        <end position="192"/>
    </location>
</feature>
<dbReference type="Proteomes" id="UP001152797">
    <property type="component" value="Unassembled WGS sequence"/>
</dbReference>
<keyword evidence="5" id="KW-1185">Reference proteome</keyword>
<keyword evidence="1" id="KW-0175">Coiled coil</keyword>